<proteinExistence type="predicted"/>
<evidence type="ECO:0000313" key="3">
    <source>
        <dbReference type="Proteomes" id="UP000192927"/>
    </source>
</evidence>
<evidence type="ECO:0000313" key="2">
    <source>
        <dbReference type="EMBL" id="SLM34489.1"/>
    </source>
</evidence>
<feature type="compositionally biased region" description="Acidic residues" evidence="1">
    <location>
        <begin position="177"/>
        <end position="194"/>
    </location>
</feature>
<feature type="compositionally biased region" description="Low complexity" evidence="1">
    <location>
        <begin position="920"/>
        <end position="934"/>
    </location>
</feature>
<feature type="compositionally biased region" description="Basic residues" evidence="1">
    <location>
        <begin position="29"/>
        <end position="43"/>
    </location>
</feature>
<accession>A0A1W5CUZ1</accession>
<feature type="compositionally biased region" description="Basic and acidic residues" evidence="1">
    <location>
        <begin position="144"/>
        <end position="154"/>
    </location>
</feature>
<dbReference type="Proteomes" id="UP000192927">
    <property type="component" value="Unassembled WGS sequence"/>
</dbReference>
<feature type="region of interest" description="Disordered" evidence="1">
    <location>
        <begin position="29"/>
        <end position="214"/>
    </location>
</feature>
<feature type="compositionally biased region" description="Polar residues" evidence="1">
    <location>
        <begin position="47"/>
        <end position="63"/>
    </location>
</feature>
<dbReference type="EMBL" id="FWEW01000296">
    <property type="protein sequence ID" value="SLM34489.1"/>
    <property type="molecule type" value="Genomic_DNA"/>
</dbReference>
<organism evidence="2 3">
    <name type="scientific">Lasallia pustulata</name>
    <dbReference type="NCBI Taxonomy" id="136370"/>
    <lineage>
        <taxon>Eukaryota</taxon>
        <taxon>Fungi</taxon>
        <taxon>Dikarya</taxon>
        <taxon>Ascomycota</taxon>
        <taxon>Pezizomycotina</taxon>
        <taxon>Lecanoromycetes</taxon>
        <taxon>OSLEUM clade</taxon>
        <taxon>Umbilicariomycetidae</taxon>
        <taxon>Umbilicariales</taxon>
        <taxon>Umbilicariaceae</taxon>
        <taxon>Lasallia</taxon>
    </lineage>
</organism>
<name>A0A1W5CUZ1_9LECA</name>
<keyword evidence="3" id="KW-1185">Reference proteome</keyword>
<feature type="region of interest" description="Disordered" evidence="1">
    <location>
        <begin position="241"/>
        <end position="271"/>
    </location>
</feature>
<evidence type="ECO:0000256" key="1">
    <source>
        <dbReference type="SAM" id="MobiDB-lite"/>
    </source>
</evidence>
<feature type="compositionally biased region" description="Basic and acidic residues" evidence="1">
    <location>
        <begin position="102"/>
        <end position="127"/>
    </location>
</feature>
<protein>
    <submittedName>
        <fullName evidence="2">Uncharacterized protein</fullName>
    </submittedName>
</protein>
<feature type="compositionally biased region" description="Polar residues" evidence="1">
    <location>
        <begin position="195"/>
        <end position="205"/>
    </location>
</feature>
<sequence>MPRKLLQETEYMYEDDLIYNEDLPHERIRRKGQTAQRHYHGRVKPPQSVSDTQLSTRSDNTLQADVFPSPAKFLSKQQGHSLTHDSSTSEQPMPGQPRKRVRSDARETERKPHHWIESENQEHWLHETDDDEWPGEGTVSPRNDGVHVPDRRGQLIDQGKQRRGKKQADSQGSTDNQEQEQLEEQKEDDNEWQDVDTNTDLVSPYTSPPGPHLTTATQAFAARLISSAAIKNVPLSDLQDSDIESDASVSTVEEYAPPQREPPPDNATPVPSALVQSDVSDFHMALGLWCDKEGIKRRSYESLFEVLSLLECSEVQGLPRQLATLQRRCCSRLPLPSIQKAIVPVRKEKQPSGIPDPSRGNLYYFDTRALVSTLLSASSGQTLHTGMAEIVDCPSEYWQSHCWGSSIRTCSGDFLTYPDQSPIVPSDFVQYRCLQAACDAVHGTHCAQVTFFGRDRRTQSGTLGLPLLKIRPVVNSRQSADYSSYLETSVQWQNNELVLLEDAESFIQPHQILARRFDISITRDEGLSSQTPIVVRRVFNVTRRVIRPISLMSPIRAELELEAFSREFIIQQLMEGVLSLPLILFIDDFGLYRNMYRSLTGIYIVPAGLSISERQKAVNAHTVTLGPHGSNFNDVIKCLHTSMGSLDRGCILQVNGQNQRVWAPILVYLGDMKQQQSSAGFLGPRAHHCCRFCDAGLDNRGDLQRDTVLHGRYHYQVQRLRLDSSRISGKAKRVAFLARHGLAPEPSALEDLTPALDLVLSRPPDPAHSEYFGLVRRLYPLLYSKILTKRAAEAFTAVFQQFPFPPGWGRIQSPATHMGSWTMAECARASVVVPIMLRCWLRESHIREPFKTKVAADTNLSNPLKSSSVDIIVSCFGKLARANSLISAFTLSLKDRQEFHIHIIDARQCFIGMMNAGVDSSGTRSQHSQSQTSHPASRQGSMSVASVTTGNYLDNDESLPDPDFELGAQGTASKLPNFHIGLHFERMMEEYGVVWNANVFFGEEKHKFFKQAVLSTNHCKPERQLLVKDAVRSTIKALMGGAFQHTDPVITTQIAHLRENCPNLLNSLLSPTDRADFDNEDSESMALGLLASLSHKKPAVHGKFKRRYTQQHNLSTKIFSTSASFQRLMQVAMLEYGLHGIHWGSKSLYWYEEFSYTAALSSKRYTFHIGDYLLLSSGEYAQLHGVYTHCLQYEETRRVFLWTRLLKTVSYMDEVLNLSIYRLTRTERVVTLSAISPHRVYMVPLDRALNETFHPNSILTDDFGAGEKGDMDLLHCTWDVNFS</sequence>
<reference evidence="3" key="1">
    <citation type="submission" date="2017-03" db="EMBL/GenBank/DDBJ databases">
        <authorList>
            <person name="Sharma R."/>
            <person name="Thines M."/>
        </authorList>
    </citation>
    <scope>NUCLEOTIDE SEQUENCE [LARGE SCALE GENOMIC DNA]</scope>
</reference>
<feature type="compositionally biased region" description="Polar residues" evidence="1">
    <location>
        <begin position="75"/>
        <end position="91"/>
    </location>
</feature>
<feature type="region of interest" description="Disordered" evidence="1">
    <location>
        <begin position="920"/>
        <end position="942"/>
    </location>
</feature>